<comment type="catalytic activity">
    <reaction evidence="2">
        <text>N(6)-D-ribulosyl-L-lysyl-[protein] + ATP = N(6)-(3-O-phospho-D-ribulosyl)-L-lysyl-[protein] + ADP + H(+)</text>
        <dbReference type="Rhea" id="RHEA:48432"/>
        <dbReference type="Rhea" id="RHEA-COMP:12103"/>
        <dbReference type="Rhea" id="RHEA-COMP:12104"/>
        <dbReference type="ChEBI" id="CHEBI:15378"/>
        <dbReference type="ChEBI" id="CHEBI:30616"/>
        <dbReference type="ChEBI" id="CHEBI:90418"/>
        <dbReference type="ChEBI" id="CHEBI:90420"/>
        <dbReference type="ChEBI" id="CHEBI:456216"/>
        <dbReference type="EC" id="2.7.1.172"/>
    </reaction>
    <physiologicalReaction direction="left-to-right" evidence="2">
        <dbReference type="Rhea" id="RHEA:48433"/>
    </physiologicalReaction>
</comment>
<sequence>MEELLKEQFDCKEVKSCNGKTGGINSDGGVYLLDGKKVFVKRNPAKGSRMYEGEHASLMTLHQIDIIKAPKPIRIFSRGEKSFFVMEYLAINPLLKQAASLGEKLAQLHLYNEQLRVLSLKNESFVGKTTHFVEKFGFDVTTCVGFIPMDNRWEDDWLTFYARNRLKAQVDRVVSTYHDRDVASMWPEIERVLPQLFPSDQSMIPSLLHGDFWVGNTGEIDGEPCIFDPGSSYGHSEFDLALPPFPSEFHDAYHKIIPKQPGFEKRHKSYILFYLLNRWNHFGSGYKASALALMREICAYNK</sequence>
<keyword evidence="3" id="KW-0808">Transferase</keyword>
<accession>A0ABP0G155</accession>
<evidence type="ECO:0000256" key="3">
    <source>
        <dbReference type="PIRNR" id="PIRNR006221"/>
    </source>
</evidence>
<dbReference type="InterPro" id="IPR011009">
    <property type="entry name" value="Kinase-like_dom_sf"/>
</dbReference>
<comment type="caution">
    <text evidence="4">The sequence shown here is derived from an EMBL/GenBank/DDBJ whole genome shotgun (WGS) entry which is preliminary data.</text>
</comment>
<keyword evidence="5" id="KW-1185">Reference proteome</keyword>
<dbReference type="EMBL" id="CAWYQH010000098">
    <property type="protein sequence ID" value="CAK8684792.1"/>
    <property type="molecule type" value="Genomic_DNA"/>
</dbReference>
<keyword evidence="3" id="KW-0418">Kinase</keyword>
<evidence type="ECO:0000313" key="5">
    <source>
        <dbReference type="Proteomes" id="UP001642483"/>
    </source>
</evidence>
<name>A0ABP0G155_CLALP</name>
<dbReference type="Pfam" id="PF03881">
    <property type="entry name" value="Fructosamin_kin"/>
    <property type="match status" value="1"/>
</dbReference>
<dbReference type="EC" id="2.7.1.172" evidence="1"/>
<dbReference type="Proteomes" id="UP001642483">
    <property type="component" value="Unassembled WGS sequence"/>
</dbReference>
<dbReference type="PANTHER" id="PTHR12149:SF8">
    <property type="entry name" value="PROTEIN-RIBULOSAMINE 3-KINASE"/>
    <property type="match status" value="1"/>
</dbReference>
<reference evidence="4 5" key="1">
    <citation type="submission" date="2024-02" db="EMBL/GenBank/DDBJ databases">
        <authorList>
            <person name="Daric V."/>
            <person name="Darras S."/>
        </authorList>
    </citation>
    <scope>NUCLEOTIDE SEQUENCE [LARGE SCALE GENOMIC DNA]</scope>
</reference>
<dbReference type="PIRSF" id="PIRSF006221">
    <property type="entry name" value="Ketosamine-3-kinase"/>
    <property type="match status" value="1"/>
</dbReference>
<organism evidence="4 5">
    <name type="scientific">Clavelina lepadiformis</name>
    <name type="common">Light-bulb sea squirt</name>
    <name type="synonym">Ascidia lepadiformis</name>
    <dbReference type="NCBI Taxonomy" id="159417"/>
    <lineage>
        <taxon>Eukaryota</taxon>
        <taxon>Metazoa</taxon>
        <taxon>Chordata</taxon>
        <taxon>Tunicata</taxon>
        <taxon>Ascidiacea</taxon>
        <taxon>Aplousobranchia</taxon>
        <taxon>Clavelinidae</taxon>
        <taxon>Clavelina</taxon>
    </lineage>
</organism>
<dbReference type="InterPro" id="IPR016477">
    <property type="entry name" value="Fructo-/Ketosamine-3-kinase"/>
</dbReference>
<dbReference type="Gene3D" id="3.90.1200.10">
    <property type="match status" value="1"/>
</dbReference>
<dbReference type="SUPFAM" id="SSF56112">
    <property type="entry name" value="Protein kinase-like (PK-like)"/>
    <property type="match status" value="1"/>
</dbReference>
<dbReference type="Gene3D" id="3.30.200.20">
    <property type="entry name" value="Phosphorylase Kinase, domain 1"/>
    <property type="match status" value="1"/>
</dbReference>
<protein>
    <recommendedName>
        <fullName evidence="1">protein-ribulosamine 3-kinase</fullName>
        <ecNumber evidence="1">2.7.1.172</ecNumber>
    </recommendedName>
</protein>
<proteinExistence type="inferred from homology"/>
<evidence type="ECO:0000313" key="4">
    <source>
        <dbReference type="EMBL" id="CAK8684792.1"/>
    </source>
</evidence>
<evidence type="ECO:0000256" key="1">
    <source>
        <dbReference type="ARBA" id="ARBA00011961"/>
    </source>
</evidence>
<comment type="similarity">
    <text evidence="3">Belongs to the fructosamine kinase family.</text>
</comment>
<dbReference type="PANTHER" id="PTHR12149">
    <property type="entry name" value="FRUCTOSAMINE 3 KINASE-RELATED PROTEIN"/>
    <property type="match status" value="1"/>
</dbReference>
<evidence type="ECO:0000256" key="2">
    <source>
        <dbReference type="ARBA" id="ARBA00048655"/>
    </source>
</evidence>
<gene>
    <name evidence="4" type="ORF">CVLEPA_LOCUS15906</name>
</gene>